<dbReference type="Gene3D" id="2.30.110.10">
    <property type="entry name" value="Electron Transport, Fmn-binding Protein, Chain A"/>
    <property type="match status" value="1"/>
</dbReference>
<dbReference type="SMART" id="SM00903">
    <property type="entry name" value="Flavin_Reduct"/>
    <property type="match status" value="1"/>
</dbReference>
<dbReference type="RefSeq" id="WP_194115417.1">
    <property type="nucleotide sequence ID" value="NZ_JADFUA010000003.1"/>
</dbReference>
<name>A0A8J7K190_9NEIS</name>
<proteinExistence type="inferred from homology"/>
<dbReference type="InterPro" id="IPR002563">
    <property type="entry name" value="Flavin_Rdtase-like_dom"/>
</dbReference>
<comment type="similarity">
    <text evidence="4">Belongs to the flavoredoxin family.</text>
</comment>
<dbReference type="AlphaFoldDB" id="A0A8J7K190"/>
<dbReference type="GO" id="GO:0016646">
    <property type="term" value="F:oxidoreductase activity, acting on the CH-NH group of donors, NAD or NADP as acceptor"/>
    <property type="evidence" value="ECO:0007669"/>
    <property type="project" value="UniProtKB-ARBA"/>
</dbReference>
<feature type="domain" description="Flavin reductase like" evidence="5">
    <location>
        <begin position="18"/>
        <end position="174"/>
    </location>
</feature>
<evidence type="ECO:0000256" key="1">
    <source>
        <dbReference type="ARBA" id="ARBA00001917"/>
    </source>
</evidence>
<keyword evidence="3" id="KW-0288">FMN</keyword>
<gene>
    <name evidence="6" type="ORF">INR99_05895</name>
</gene>
<evidence type="ECO:0000259" key="5">
    <source>
        <dbReference type="SMART" id="SM00903"/>
    </source>
</evidence>
<organism evidence="6 7">
    <name type="scientific">Chitinilyticum piscinae</name>
    <dbReference type="NCBI Taxonomy" id="2866724"/>
    <lineage>
        <taxon>Bacteria</taxon>
        <taxon>Pseudomonadati</taxon>
        <taxon>Pseudomonadota</taxon>
        <taxon>Betaproteobacteria</taxon>
        <taxon>Neisseriales</taxon>
        <taxon>Chitinibacteraceae</taxon>
        <taxon>Chitinilyticum</taxon>
    </lineage>
</organism>
<dbReference type="InterPro" id="IPR012349">
    <property type="entry name" value="Split_barrel_FMN-bd"/>
</dbReference>
<evidence type="ECO:0000256" key="3">
    <source>
        <dbReference type="ARBA" id="ARBA00022643"/>
    </source>
</evidence>
<dbReference type="EMBL" id="JADFUA010000003">
    <property type="protein sequence ID" value="MBE9608876.1"/>
    <property type="molecule type" value="Genomic_DNA"/>
</dbReference>
<keyword evidence="7" id="KW-1185">Reference proteome</keyword>
<dbReference type="GO" id="GO:0010181">
    <property type="term" value="F:FMN binding"/>
    <property type="evidence" value="ECO:0007669"/>
    <property type="project" value="InterPro"/>
</dbReference>
<sequence>MAALTPNEKYTLLSDAVVPRPIAWVSTVSTTGVVNVAPFSWFNMVTDDPPLVAISINRGRDGQAKDTARNLLEQGECVIHLPSRSDVAQVAASGRNFAPHESEAELLGLALAPAQSVTPPRLADAVLALEGRLWRHIPIEAPGQPGQVIADHCLIEIVHAFAADSILQDGRIHPDPFNPLMRLGGMDYASIGERFDAPRR</sequence>
<dbReference type="Proteomes" id="UP000604481">
    <property type="component" value="Unassembled WGS sequence"/>
</dbReference>
<keyword evidence="2" id="KW-0285">Flavoprotein</keyword>
<dbReference type="SUPFAM" id="SSF50475">
    <property type="entry name" value="FMN-binding split barrel"/>
    <property type="match status" value="1"/>
</dbReference>
<reference evidence="6 7" key="1">
    <citation type="submission" date="2020-10" db="EMBL/GenBank/DDBJ databases">
        <title>The genome sequence of Chitinilyticum litopenaei 4Y14.</title>
        <authorList>
            <person name="Liu Y."/>
        </authorList>
    </citation>
    <scope>NUCLEOTIDE SEQUENCE [LARGE SCALE GENOMIC DNA]</scope>
    <source>
        <strain evidence="6 7">4Y14</strain>
    </source>
</reference>
<evidence type="ECO:0000313" key="7">
    <source>
        <dbReference type="Proteomes" id="UP000604481"/>
    </source>
</evidence>
<comment type="caution">
    <text evidence="6">The sequence shown here is derived from an EMBL/GenBank/DDBJ whole genome shotgun (WGS) entry which is preliminary data.</text>
</comment>
<evidence type="ECO:0000313" key="6">
    <source>
        <dbReference type="EMBL" id="MBE9608876.1"/>
    </source>
</evidence>
<dbReference type="PANTHER" id="PTHR33798:SF5">
    <property type="entry name" value="FLAVIN REDUCTASE LIKE DOMAIN-CONTAINING PROTEIN"/>
    <property type="match status" value="1"/>
</dbReference>
<dbReference type="Pfam" id="PF01613">
    <property type="entry name" value="Flavin_Reduct"/>
    <property type="match status" value="1"/>
</dbReference>
<evidence type="ECO:0000256" key="4">
    <source>
        <dbReference type="ARBA" id="ARBA00038054"/>
    </source>
</evidence>
<comment type="cofactor">
    <cofactor evidence="1">
        <name>FMN</name>
        <dbReference type="ChEBI" id="CHEBI:58210"/>
    </cofactor>
</comment>
<evidence type="ECO:0000256" key="2">
    <source>
        <dbReference type="ARBA" id="ARBA00022630"/>
    </source>
</evidence>
<accession>A0A8J7K190</accession>
<dbReference type="PANTHER" id="PTHR33798">
    <property type="entry name" value="FLAVOPROTEIN OXYGENASE"/>
    <property type="match status" value="1"/>
</dbReference>
<protein>
    <submittedName>
        <fullName evidence="6">Flavin reductase family protein</fullName>
    </submittedName>
</protein>